<proteinExistence type="predicted"/>
<dbReference type="GO" id="GO:0004525">
    <property type="term" value="F:ribonuclease III activity"/>
    <property type="evidence" value="ECO:0007669"/>
    <property type="project" value="InterPro"/>
</dbReference>
<dbReference type="PANTHER" id="PTHR14074">
    <property type="entry name" value="HELICASE WITH DEATH DOMAIN-RELATED"/>
    <property type="match status" value="1"/>
</dbReference>
<gene>
    <name evidence="6" type="ORF">Sango_3022500</name>
</gene>
<dbReference type="SUPFAM" id="SSF52540">
    <property type="entry name" value="P-loop containing nucleoside triphosphate hydrolases"/>
    <property type="match status" value="1"/>
</dbReference>
<evidence type="ECO:0000256" key="1">
    <source>
        <dbReference type="ARBA" id="ARBA00022884"/>
    </source>
</evidence>
<dbReference type="SUPFAM" id="SSF54768">
    <property type="entry name" value="dsRNA-binding domain-like"/>
    <property type="match status" value="1"/>
</dbReference>
<feature type="domain" description="Helicase ATP-binding" evidence="5">
    <location>
        <begin position="29"/>
        <end position="220"/>
    </location>
</feature>
<dbReference type="SMART" id="SM00487">
    <property type="entry name" value="DEXDc"/>
    <property type="match status" value="1"/>
</dbReference>
<dbReference type="CDD" id="cd00593">
    <property type="entry name" value="RIBOc"/>
    <property type="match status" value="1"/>
</dbReference>
<keyword evidence="7" id="KW-1185">Reference proteome</keyword>
<dbReference type="PROSITE" id="PS50137">
    <property type="entry name" value="DS_RBD"/>
    <property type="match status" value="1"/>
</dbReference>
<evidence type="ECO:0000313" key="7">
    <source>
        <dbReference type="Proteomes" id="UP001289374"/>
    </source>
</evidence>
<evidence type="ECO:0000259" key="3">
    <source>
        <dbReference type="PROSITE" id="PS50137"/>
    </source>
</evidence>
<dbReference type="PROSITE" id="PS51192">
    <property type="entry name" value="HELICASE_ATP_BIND_1"/>
    <property type="match status" value="1"/>
</dbReference>
<evidence type="ECO:0000259" key="4">
    <source>
        <dbReference type="PROSITE" id="PS50142"/>
    </source>
</evidence>
<dbReference type="InterPro" id="IPR036389">
    <property type="entry name" value="RNase_III_sf"/>
</dbReference>
<dbReference type="InterPro" id="IPR027417">
    <property type="entry name" value="P-loop_NTPase"/>
</dbReference>
<dbReference type="GO" id="GO:0003723">
    <property type="term" value="F:RNA binding"/>
    <property type="evidence" value="ECO:0007669"/>
    <property type="project" value="UniProtKB-UniRule"/>
</dbReference>
<organism evidence="6 7">
    <name type="scientific">Sesamum angolense</name>
    <dbReference type="NCBI Taxonomy" id="2727404"/>
    <lineage>
        <taxon>Eukaryota</taxon>
        <taxon>Viridiplantae</taxon>
        <taxon>Streptophyta</taxon>
        <taxon>Embryophyta</taxon>
        <taxon>Tracheophyta</taxon>
        <taxon>Spermatophyta</taxon>
        <taxon>Magnoliopsida</taxon>
        <taxon>eudicotyledons</taxon>
        <taxon>Gunneridae</taxon>
        <taxon>Pentapetalae</taxon>
        <taxon>asterids</taxon>
        <taxon>lamiids</taxon>
        <taxon>Lamiales</taxon>
        <taxon>Pedaliaceae</taxon>
        <taxon>Sesamum</taxon>
    </lineage>
</organism>
<feature type="domain" description="RNase III" evidence="4">
    <location>
        <begin position="277"/>
        <end position="297"/>
    </location>
</feature>
<dbReference type="InterPro" id="IPR014720">
    <property type="entry name" value="dsRBD_dom"/>
</dbReference>
<feature type="domain" description="DRBM" evidence="3">
    <location>
        <begin position="323"/>
        <end position="390"/>
    </location>
</feature>
<dbReference type="Proteomes" id="UP001289374">
    <property type="component" value="Unassembled WGS sequence"/>
</dbReference>
<dbReference type="Gene3D" id="3.30.160.20">
    <property type="match status" value="1"/>
</dbReference>
<reference evidence="6" key="1">
    <citation type="submission" date="2020-06" db="EMBL/GenBank/DDBJ databases">
        <authorList>
            <person name="Li T."/>
            <person name="Hu X."/>
            <person name="Zhang T."/>
            <person name="Song X."/>
            <person name="Zhang H."/>
            <person name="Dai N."/>
            <person name="Sheng W."/>
            <person name="Hou X."/>
            <person name="Wei L."/>
        </authorList>
    </citation>
    <scope>NUCLEOTIDE SEQUENCE</scope>
    <source>
        <strain evidence="6">K16</strain>
        <tissue evidence="6">Leaf</tissue>
    </source>
</reference>
<dbReference type="EMBL" id="JACGWL010001004">
    <property type="protein sequence ID" value="KAK4380892.1"/>
    <property type="molecule type" value="Genomic_DNA"/>
</dbReference>
<dbReference type="Gene3D" id="3.40.50.300">
    <property type="entry name" value="P-loop containing nucleotide triphosphate hydrolases"/>
    <property type="match status" value="1"/>
</dbReference>
<comment type="caution">
    <text evidence="6">The sequence shown here is derived from an EMBL/GenBank/DDBJ whole genome shotgun (WGS) entry which is preliminary data.</text>
</comment>
<dbReference type="InterPro" id="IPR000999">
    <property type="entry name" value="RNase_III_dom"/>
</dbReference>
<dbReference type="GO" id="GO:0006396">
    <property type="term" value="P:RNA processing"/>
    <property type="evidence" value="ECO:0007669"/>
    <property type="project" value="InterPro"/>
</dbReference>
<dbReference type="CDD" id="cd18034">
    <property type="entry name" value="DEXHc_dicer"/>
    <property type="match status" value="1"/>
</dbReference>
<dbReference type="InterPro" id="IPR011545">
    <property type="entry name" value="DEAD/DEAH_box_helicase_dom"/>
</dbReference>
<dbReference type="GO" id="GO:0005524">
    <property type="term" value="F:ATP binding"/>
    <property type="evidence" value="ECO:0007669"/>
    <property type="project" value="InterPro"/>
</dbReference>
<dbReference type="PANTHER" id="PTHR14074:SF16">
    <property type="entry name" value="ANTIVIRAL INNATE IMMUNE RESPONSE RECEPTOR RIG-I"/>
    <property type="match status" value="1"/>
</dbReference>
<dbReference type="Pfam" id="PF00270">
    <property type="entry name" value="DEAD"/>
    <property type="match status" value="1"/>
</dbReference>
<sequence>MEIDMSTNGRNGQVVADPVPFARSYQLEALEAALKQNTIVFFETGTGKTLIAIMLLQLCPPPQKAFTIYCCFFGPDCCPGHPSMYSFKIIHVILPVGEVVAKHTDLKVGEYYGEMGVDYWDAATWKDEKDKYEVLVMTPQILLNALRRRFLRLDQVKVLIFDECHNARGKHPYACIMTEFYHRELASSTLQLPRVFGMTASPIKAKASSSAAAYWKQIKELETLMNSKDGTVCLHMLLRFCFNSVHSIFNPKMKIYSDMDAPRVTSECLTDDLINLRKKVLGDIIESLAGAIFVDSGYIMEVVFQCMRPLLEPLITPETLKLHPVRELNELCQREHYVLNKTIVCNRNGKACATVEVEASGVVYKETCSGADRKMAKRLACKAVLKSLKERMPTGQ</sequence>
<dbReference type="InterPro" id="IPR014001">
    <property type="entry name" value="Helicase_ATP-bd"/>
</dbReference>
<accession>A0AAE1T399</accession>
<name>A0AAE1T399_9LAMI</name>
<reference evidence="6" key="2">
    <citation type="journal article" date="2024" name="Plant">
        <title>Genomic evolution and insights into agronomic trait innovations of Sesamum species.</title>
        <authorList>
            <person name="Miao H."/>
            <person name="Wang L."/>
            <person name="Qu L."/>
            <person name="Liu H."/>
            <person name="Sun Y."/>
            <person name="Le M."/>
            <person name="Wang Q."/>
            <person name="Wei S."/>
            <person name="Zheng Y."/>
            <person name="Lin W."/>
            <person name="Duan Y."/>
            <person name="Cao H."/>
            <person name="Xiong S."/>
            <person name="Wang X."/>
            <person name="Wei L."/>
            <person name="Li C."/>
            <person name="Ma Q."/>
            <person name="Ju M."/>
            <person name="Zhao R."/>
            <person name="Li G."/>
            <person name="Mu C."/>
            <person name="Tian Q."/>
            <person name="Mei H."/>
            <person name="Zhang T."/>
            <person name="Gao T."/>
            <person name="Zhang H."/>
        </authorList>
    </citation>
    <scope>NUCLEOTIDE SEQUENCE</scope>
    <source>
        <strain evidence="6">K16</strain>
    </source>
</reference>
<dbReference type="GO" id="GO:0005737">
    <property type="term" value="C:cytoplasm"/>
    <property type="evidence" value="ECO:0007669"/>
    <property type="project" value="TreeGrafter"/>
</dbReference>
<dbReference type="Gene3D" id="1.10.1520.10">
    <property type="entry name" value="Ribonuclease III domain"/>
    <property type="match status" value="1"/>
</dbReference>
<evidence type="ECO:0000313" key="6">
    <source>
        <dbReference type="EMBL" id="KAK4380892.1"/>
    </source>
</evidence>
<evidence type="ECO:0000256" key="2">
    <source>
        <dbReference type="PROSITE-ProRule" id="PRU00266"/>
    </source>
</evidence>
<dbReference type="InterPro" id="IPR051363">
    <property type="entry name" value="RLR_Helicase"/>
</dbReference>
<keyword evidence="1 2" id="KW-0694">RNA-binding</keyword>
<protein>
    <submittedName>
        <fullName evidence="6">Endoribonuclease Dicer2</fullName>
    </submittedName>
</protein>
<evidence type="ECO:0000259" key="5">
    <source>
        <dbReference type="PROSITE" id="PS51192"/>
    </source>
</evidence>
<dbReference type="PROSITE" id="PS50142">
    <property type="entry name" value="RNASE_3_2"/>
    <property type="match status" value="1"/>
</dbReference>
<dbReference type="AlphaFoldDB" id="A0AAE1T399"/>